<organism evidence="11 12">
    <name type="scientific">Luteibaculum oceani</name>
    <dbReference type="NCBI Taxonomy" id="1294296"/>
    <lineage>
        <taxon>Bacteria</taxon>
        <taxon>Pseudomonadati</taxon>
        <taxon>Bacteroidota</taxon>
        <taxon>Flavobacteriia</taxon>
        <taxon>Flavobacteriales</taxon>
        <taxon>Luteibaculaceae</taxon>
        <taxon>Luteibaculum</taxon>
    </lineage>
</organism>
<dbReference type="OrthoDB" id="110209at2"/>
<gene>
    <name evidence="4 11" type="primary">hemA</name>
    <name evidence="11" type="ORF">FRX97_00470</name>
</gene>
<evidence type="ECO:0000256" key="1">
    <source>
        <dbReference type="ARBA" id="ARBA00022857"/>
    </source>
</evidence>
<dbReference type="PANTHER" id="PTHR43013:SF1">
    <property type="entry name" value="GLUTAMYL-TRNA REDUCTASE"/>
    <property type="match status" value="1"/>
</dbReference>
<feature type="site" description="Important for activity" evidence="4 8">
    <location>
        <position position="107"/>
    </location>
</feature>
<keyword evidence="1 4" id="KW-0521">NADP</keyword>
<keyword evidence="12" id="KW-1185">Reference proteome</keyword>
<dbReference type="UniPathway" id="UPA00251">
    <property type="reaction ID" value="UER00316"/>
</dbReference>
<dbReference type="PANTHER" id="PTHR43013">
    <property type="entry name" value="GLUTAMYL-TRNA REDUCTASE"/>
    <property type="match status" value="1"/>
</dbReference>
<evidence type="ECO:0000256" key="8">
    <source>
        <dbReference type="PIRSR" id="PIRSR000445-4"/>
    </source>
</evidence>
<comment type="miscellaneous">
    <text evidence="4">During catalysis, the active site Cys acts as a nucleophile attacking the alpha-carbonyl group of tRNA-bound glutamate with the formation of a thioester intermediate between enzyme and glutamate, and the concomitant release of tRNA(Glu). The thioester intermediate is finally reduced by direct hydride transfer from NADPH, to form the product GSA.</text>
</comment>
<comment type="similarity">
    <text evidence="4">Belongs to the glutamyl-tRNA reductase family.</text>
</comment>
<dbReference type="HAMAP" id="MF_00087">
    <property type="entry name" value="Glu_tRNA_reductase"/>
    <property type="match status" value="1"/>
</dbReference>
<dbReference type="GO" id="GO:0008883">
    <property type="term" value="F:glutamyl-tRNA reductase activity"/>
    <property type="evidence" value="ECO:0007669"/>
    <property type="project" value="UniProtKB-UniRule"/>
</dbReference>
<dbReference type="Proteomes" id="UP000321168">
    <property type="component" value="Unassembled WGS sequence"/>
</dbReference>
<dbReference type="PROSITE" id="PS00747">
    <property type="entry name" value="GLUTR"/>
    <property type="match status" value="1"/>
</dbReference>
<evidence type="ECO:0000256" key="4">
    <source>
        <dbReference type="HAMAP-Rule" id="MF_00087"/>
    </source>
</evidence>
<sequence length="412" mass="46427">MYSEICSRLAVKNLLILAISHKELCVEEVGKFHISPDIQAEKLQEIKRKFNIQELMFLSTCNRVEWILSGIPSDFNYPAFLARVYPNVAIDLLKEFQPYQDKVAVEHAMKVAASMESMVVGEREIITQFRSAFEFAEKNNLVGESIKLLANEVVLTAKRIFSETDIATKPVSVVSIAFKEFQELTHPKDAKVVVVGSGQTNTNFLRFLKKHHPGFSYTIYNRTLESGEELAAMVDGSARELKFLSEHQGDVDILVACTGAEQAIINHTIVDAWREGNNTLPKVVIDLGLPADVDPTVADDIGANLISMARLQPISKSNLAARHQAVRACSKIIAESLDNWDKVIRNRQLELALQGIPAEMRKFRDRAEKEIFATELEQMDELSRKTVEKMLDYLEKKYVGIPYKITKSVLLD</sequence>
<feature type="binding site" evidence="4 6">
    <location>
        <begin position="122"/>
        <end position="124"/>
    </location>
    <ligand>
        <name>substrate</name>
    </ligand>
</feature>
<dbReference type="InterPro" id="IPR000343">
    <property type="entry name" value="4pyrrol_synth_GluRdtase"/>
</dbReference>
<dbReference type="GO" id="GO:0050661">
    <property type="term" value="F:NADP binding"/>
    <property type="evidence" value="ECO:0007669"/>
    <property type="project" value="InterPro"/>
</dbReference>
<dbReference type="SUPFAM" id="SSF51735">
    <property type="entry name" value="NAD(P)-binding Rossmann-fold domains"/>
    <property type="match status" value="1"/>
</dbReference>
<dbReference type="PIRSF" id="PIRSF000445">
    <property type="entry name" value="4pyrrol_synth_GluRdtase"/>
    <property type="match status" value="1"/>
</dbReference>
<proteinExistence type="inferred from homology"/>
<feature type="active site" description="Nucleophile" evidence="4 5">
    <location>
        <position position="61"/>
    </location>
</feature>
<dbReference type="NCBIfam" id="TIGR01035">
    <property type="entry name" value="hemA"/>
    <property type="match status" value="1"/>
</dbReference>
<feature type="binding site" evidence="4 6">
    <location>
        <begin position="60"/>
        <end position="63"/>
    </location>
    <ligand>
        <name>substrate</name>
    </ligand>
</feature>
<evidence type="ECO:0000256" key="2">
    <source>
        <dbReference type="ARBA" id="ARBA00023002"/>
    </source>
</evidence>
<evidence type="ECO:0000256" key="5">
    <source>
        <dbReference type="PIRSR" id="PIRSR000445-1"/>
    </source>
</evidence>
<name>A0A5C6VJL5_9FLAO</name>
<evidence type="ECO:0000256" key="6">
    <source>
        <dbReference type="PIRSR" id="PIRSR000445-2"/>
    </source>
</evidence>
<feature type="binding site" evidence="4 6">
    <location>
        <position position="128"/>
    </location>
    <ligand>
        <name>substrate</name>
    </ligand>
</feature>
<feature type="domain" description="Quinate/shikimate 5-dehydrogenase/glutamyl-tRNA reductase" evidence="9">
    <location>
        <begin position="186"/>
        <end position="312"/>
    </location>
</feature>
<dbReference type="Gene3D" id="3.30.460.30">
    <property type="entry name" value="Glutamyl-tRNA reductase, N-terminal domain"/>
    <property type="match status" value="1"/>
</dbReference>
<reference evidence="11 12" key="1">
    <citation type="submission" date="2019-08" db="EMBL/GenBank/DDBJ databases">
        <title>Genome of Luteibaculum oceani JCM 18817.</title>
        <authorList>
            <person name="Bowman J.P."/>
        </authorList>
    </citation>
    <scope>NUCLEOTIDE SEQUENCE [LARGE SCALE GENOMIC DNA]</scope>
    <source>
        <strain evidence="11 12">JCM 18817</strain>
    </source>
</reference>
<feature type="binding site" evidence="4 7">
    <location>
        <begin position="196"/>
        <end position="201"/>
    </location>
    <ligand>
        <name>NADP(+)</name>
        <dbReference type="ChEBI" id="CHEBI:58349"/>
    </ligand>
</feature>
<comment type="catalytic activity">
    <reaction evidence="4">
        <text>(S)-4-amino-5-oxopentanoate + tRNA(Glu) + NADP(+) = L-glutamyl-tRNA(Glu) + NADPH + H(+)</text>
        <dbReference type="Rhea" id="RHEA:12344"/>
        <dbReference type="Rhea" id="RHEA-COMP:9663"/>
        <dbReference type="Rhea" id="RHEA-COMP:9680"/>
        <dbReference type="ChEBI" id="CHEBI:15378"/>
        <dbReference type="ChEBI" id="CHEBI:57501"/>
        <dbReference type="ChEBI" id="CHEBI:57783"/>
        <dbReference type="ChEBI" id="CHEBI:58349"/>
        <dbReference type="ChEBI" id="CHEBI:78442"/>
        <dbReference type="ChEBI" id="CHEBI:78520"/>
        <dbReference type="EC" id="1.2.1.70"/>
    </reaction>
</comment>
<evidence type="ECO:0000256" key="7">
    <source>
        <dbReference type="PIRSR" id="PIRSR000445-3"/>
    </source>
</evidence>
<evidence type="ECO:0000313" key="11">
    <source>
        <dbReference type="EMBL" id="TXC85130.1"/>
    </source>
</evidence>
<dbReference type="GO" id="GO:0019353">
    <property type="term" value="P:protoporphyrinogen IX biosynthetic process from glutamate"/>
    <property type="evidence" value="ECO:0007669"/>
    <property type="project" value="TreeGrafter"/>
</dbReference>
<comment type="subunit">
    <text evidence="4">Homodimer.</text>
</comment>
<comment type="function">
    <text evidence="4">Catalyzes the NADPH-dependent reduction of glutamyl-tRNA(Glu) to glutamate 1-semialdehyde (GSA).</text>
</comment>
<keyword evidence="3 4" id="KW-0627">Porphyrin biosynthesis</keyword>
<comment type="domain">
    <text evidence="4">Possesses an unusual extended V-shaped dimeric structure with each monomer consisting of three distinct domains arranged along a curved 'spinal' alpha-helix. The N-terminal catalytic domain specifically recognizes the glutamate moiety of the substrate. The second domain is the NADPH-binding domain, and the third C-terminal domain is responsible for dimerization.</text>
</comment>
<dbReference type="InterPro" id="IPR036343">
    <property type="entry name" value="GluRdtase_N_sf"/>
</dbReference>
<evidence type="ECO:0000259" key="9">
    <source>
        <dbReference type="Pfam" id="PF01488"/>
    </source>
</evidence>
<dbReference type="InterPro" id="IPR036291">
    <property type="entry name" value="NAD(P)-bd_dom_sf"/>
</dbReference>
<feature type="domain" description="Glutamyl-tRNA reductase N-terminal" evidence="10">
    <location>
        <begin position="18"/>
        <end position="164"/>
    </location>
</feature>
<dbReference type="EC" id="1.2.1.70" evidence="4"/>
<dbReference type="AlphaFoldDB" id="A0A5C6VJL5"/>
<evidence type="ECO:0000256" key="3">
    <source>
        <dbReference type="ARBA" id="ARBA00023244"/>
    </source>
</evidence>
<dbReference type="Pfam" id="PF05201">
    <property type="entry name" value="GlutR_N"/>
    <property type="match status" value="1"/>
</dbReference>
<dbReference type="Gene3D" id="3.40.50.720">
    <property type="entry name" value="NAD(P)-binding Rossmann-like Domain"/>
    <property type="match status" value="1"/>
</dbReference>
<comment type="pathway">
    <text evidence="4">Porphyrin-containing compound metabolism; protoporphyrin-IX biosynthesis; 5-aminolevulinate from L-glutamyl-tRNA(Glu): step 1/2.</text>
</comment>
<evidence type="ECO:0000313" key="12">
    <source>
        <dbReference type="Proteomes" id="UP000321168"/>
    </source>
</evidence>
<dbReference type="SUPFAM" id="SSF69742">
    <property type="entry name" value="Glutamyl tRNA-reductase catalytic, N-terminal domain"/>
    <property type="match status" value="1"/>
</dbReference>
<protein>
    <recommendedName>
        <fullName evidence="4">Glutamyl-tRNA reductase</fullName>
        <shortName evidence="4">GluTR</shortName>
        <ecNumber evidence="4">1.2.1.70</ecNumber>
    </recommendedName>
</protein>
<dbReference type="EMBL" id="VORB01000001">
    <property type="protein sequence ID" value="TXC85130.1"/>
    <property type="molecule type" value="Genomic_DNA"/>
</dbReference>
<dbReference type="Pfam" id="PF01488">
    <property type="entry name" value="Shikimate_DH"/>
    <property type="match status" value="1"/>
</dbReference>
<feature type="binding site" evidence="4 6">
    <location>
        <position position="117"/>
    </location>
    <ligand>
        <name>substrate</name>
    </ligand>
</feature>
<evidence type="ECO:0000259" key="10">
    <source>
        <dbReference type="Pfam" id="PF05201"/>
    </source>
</evidence>
<dbReference type="InterPro" id="IPR018214">
    <property type="entry name" value="GluRdtase_CS"/>
</dbReference>
<comment type="caution">
    <text evidence="11">The sequence shown here is derived from an EMBL/GenBank/DDBJ whole genome shotgun (WGS) entry which is preliminary data.</text>
</comment>
<accession>A0A5C6VJL5</accession>
<keyword evidence="2 4" id="KW-0560">Oxidoreductase</keyword>
<dbReference type="InterPro" id="IPR006151">
    <property type="entry name" value="Shikm_DH/Glu-tRNA_Rdtase"/>
</dbReference>
<dbReference type="InterPro" id="IPR015895">
    <property type="entry name" value="4pyrrol_synth_GluRdtase_N"/>
</dbReference>